<protein>
    <submittedName>
        <fullName evidence="1">Uncharacterized protein</fullName>
    </submittedName>
</protein>
<accession>A0A367LIE3</accession>
<proteinExistence type="predicted"/>
<comment type="caution">
    <text evidence="1">The sequence shown here is derived from an EMBL/GenBank/DDBJ whole genome shotgun (WGS) entry which is preliminary data.</text>
</comment>
<feature type="non-terminal residue" evidence="1">
    <location>
        <position position="265"/>
    </location>
</feature>
<name>A0A367LIE3_9HYPO</name>
<gene>
    <name evidence="1" type="ORF">L249_6017</name>
</gene>
<dbReference type="Proteomes" id="UP000253664">
    <property type="component" value="Unassembled WGS sequence"/>
</dbReference>
<evidence type="ECO:0000313" key="1">
    <source>
        <dbReference type="EMBL" id="RCI14198.1"/>
    </source>
</evidence>
<dbReference type="EMBL" id="LKCN02000004">
    <property type="protein sequence ID" value="RCI14198.1"/>
    <property type="molecule type" value="Genomic_DNA"/>
</dbReference>
<sequence length="265" mass="30031">IQTPTSEISAKLVNYARIASNEEDIQRIAAIIRVGVLAKSGLNIRKLTALKYGTFTEKVLTFLEPYLEDSPVKFFPEEKRPTSPERIYKKSFNKANKKTIAPDPVLTKVDDLIKQLSSLSINIANIQDKLYSLTNRERNRYALGFYSRPIITARVQGQDMEASSDAEDRDIAINIISRIPILIDRKAPRKRLSSQQLTFVVDLTLNFGRIRVNYEAFTDKDLPWMQVRISSLKSPIMLALLDTSAKTNILTASTARDLNLECRPI</sequence>
<feature type="non-terminal residue" evidence="1">
    <location>
        <position position="1"/>
    </location>
</feature>
<evidence type="ECO:0000313" key="2">
    <source>
        <dbReference type="Proteomes" id="UP000253664"/>
    </source>
</evidence>
<reference evidence="1 2" key="1">
    <citation type="journal article" date="2015" name="BMC Genomics">
        <title>Insights from the genome of Ophiocordyceps polyrhachis-furcata to pathogenicity and host specificity in insect fungi.</title>
        <authorList>
            <person name="Wichadakul D."/>
            <person name="Kobmoo N."/>
            <person name="Ingsriswang S."/>
            <person name="Tangphatsornruang S."/>
            <person name="Chantasingh D."/>
            <person name="Luangsa-ard J.J."/>
            <person name="Eurwilaichitr L."/>
        </authorList>
    </citation>
    <scope>NUCLEOTIDE SEQUENCE [LARGE SCALE GENOMIC DNA]</scope>
    <source>
        <strain evidence="1 2">BCC 54312</strain>
    </source>
</reference>
<keyword evidence="2" id="KW-1185">Reference proteome</keyword>
<organism evidence="1 2">
    <name type="scientific">Ophiocordyceps polyrhachis-furcata BCC 54312</name>
    <dbReference type="NCBI Taxonomy" id="1330021"/>
    <lineage>
        <taxon>Eukaryota</taxon>
        <taxon>Fungi</taxon>
        <taxon>Dikarya</taxon>
        <taxon>Ascomycota</taxon>
        <taxon>Pezizomycotina</taxon>
        <taxon>Sordariomycetes</taxon>
        <taxon>Hypocreomycetidae</taxon>
        <taxon>Hypocreales</taxon>
        <taxon>Ophiocordycipitaceae</taxon>
        <taxon>Ophiocordyceps</taxon>
    </lineage>
</organism>
<dbReference type="AlphaFoldDB" id="A0A367LIE3"/>